<comment type="similarity">
    <text evidence="2">Belongs to the type IA topoisomerase family.</text>
</comment>
<dbReference type="SMART" id="SM00436">
    <property type="entry name" value="TOP1Bc"/>
    <property type="match status" value="1"/>
</dbReference>
<dbReference type="Gene3D" id="3.40.50.140">
    <property type="match status" value="1"/>
</dbReference>
<gene>
    <name evidence="11" type="ordered locus">Igag_1184</name>
</gene>
<dbReference type="GO" id="GO:0003917">
    <property type="term" value="F:DNA topoisomerase type I (single strand cut, ATP-independent) activity"/>
    <property type="evidence" value="ECO:0007669"/>
    <property type="project" value="UniProtKB-EC"/>
</dbReference>
<evidence type="ECO:0000256" key="3">
    <source>
        <dbReference type="ARBA" id="ARBA00012891"/>
    </source>
</evidence>
<dbReference type="Proteomes" id="UP000001304">
    <property type="component" value="Chromosome"/>
</dbReference>
<dbReference type="GO" id="GO:0046872">
    <property type="term" value="F:metal ion binding"/>
    <property type="evidence" value="ECO:0007669"/>
    <property type="project" value="UniProtKB-KW"/>
</dbReference>
<keyword evidence="12" id="KW-1185">Reference proteome</keyword>
<dbReference type="Gene3D" id="2.70.20.10">
    <property type="entry name" value="Topoisomerase I, domain 3"/>
    <property type="match status" value="1"/>
</dbReference>
<dbReference type="InterPro" id="IPR013826">
    <property type="entry name" value="Topo_IA_cen_sub3"/>
</dbReference>
<dbReference type="Gene3D" id="1.10.460.10">
    <property type="entry name" value="Topoisomerase I, domain 2"/>
    <property type="match status" value="1"/>
</dbReference>
<evidence type="ECO:0000313" key="12">
    <source>
        <dbReference type="Proteomes" id="UP000001304"/>
    </source>
</evidence>
<dbReference type="InterPro" id="IPR003602">
    <property type="entry name" value="Topo_IA_DNA-bd_dom"/>
</dbReference>
<dbReference type="NCBIfam" id="NF004438">
    <property type="entry name" value="PRK05776.1"/>
    <property type="match status" value="1"/>
</dbReference>
<keyword evidence="8 11" id="KW-0413">Isomerase</keyword>
<reference evidence="11 12" key="1">
    <citation type="journal article" date="2010" name="Stand. Genomic Sci.">
        <title>Complete genome sequence of Ignisphaera aggregans type strain (AQ1.S1).</title>
        <authorList>
            <person name="Goker M."/>
            <person name="Held B."/>
            <person name="Lapidus A."/>
            <person name="Nolan M."/>
            <person name="Spring S."/>
            <person name="Yasawong M."/>
            <person name="Lucas S."/>
            <person name="Glavina Del Rio T."/>
            <person name="Tice H."/>
            <person name="Cheng J.F."/>
            <person name="Goodwin L."/>
            <person name="Tapia R."/>
            <person name="Pitluck S."/>
            <person name="Liolios K."/>
            <person name="Ivanova N."/>
            <person name="Mavromatis K."/>
            <person name="Mikhailova N."/>
            <person name="Pati A."/>
            <person name="Chen A."/>
            <person name="Palaniappan K."/>
            <person name="Brambilla E."/>
            <person name="Land M."/>
            <person name="Hauser L."/>
            <person name="Chang Y.J."/>
            <person name="Jeffries C.D."/>
            <person name="Brettin T."/>
            <person name="Detter J.C."/>
            <person name="Han C."/>
            <person name="Rohde M."/>
            <person name="Sikorski J."/>
            <person name="Woyke T."/>
            <person name="Bristow J."/>
            <person name="Eisen J.A."/>
            <person name="Markowitz V."/>
            <person name="Hugenholtz P."/>
            <person name="Kyrpides N.C."/>
            <person name="Klenk H.P."/>
        </authorList>
    </citation>
    <scope>NUCLEOTIDE SEQUENCE [LARGE SCALE GENOMIC DNA]</scope>
    <source>
        <strain evidence="12">DSM 17230 / JCM 13409 / AQ1.S1</strain>
    </source>
</reference>
<organism evidence="11 12">
    <name type="scientific">Ignisphaera aggregans (strain DSM 17230 / JCM 13409 / AQ1.S1)</name>
    <dbReference type="NCBI Taxonomy" id="583356"/>
    <lineage>
        <taxon>Archaea</taxon>
        <taxon>Thermoproteota</taxon>
        <taxon>Thermoprotei</taxon>
        <taxon>Desulfurococcales</taxon>
        <taxon>Desulfurococcaceae</taxon>
        <taxon>Ignisphaera</taxon>
    </lineage>
</organism>
<dbReference type="InterPro" id="IPR013825">
    <property type="entry name" value="Topo_IA_cen_sub2"/>
</dbReference>
<evidence type="ECO:0000256" key="1">
    <source>
        <dbReference type="ARBA" id="ARBA00000213"/>
    </source>
</evidence>
<dbReference type="InterPro" id="IPR023405">
    <property type="entry name" value="Topo_IA_core_domain"/>
</dbReference>
<evidence type="ECO:0000256" key="2">
    <source>
        <dbReference type="ARBA" id="ARBA00009446"/>
    </source>
</evidence>
<feature type="domain" description="Topo IA-type catalytic" evidence="10">
    <location>
        <begin position="154"/>
        <end position="576"/>
    </location>
</feature>
<dbReference type="InterPro" id="IPR006171">
    <property type="entry name" value="TOPRIM_dom"/>
</dbReference>
<dbReference type="GO" id="GO:0006310">
    <property type="term" value="P:DNA recombination"/>
    <property type="evidence" value="ECO:0007669"/>
    <property type="project" value="TreeGrafter"/>
</dbReference>
<evidence type="ECO:0000256" key="8">
    <source>
        <dbReference type="ARBA" id="ARBA00023235"/>
    </source>
</evidence>
<evidence type="ECO:0000256" key="7">
    <source>
        <dbReference type="ARBA" id="ARBA00023125"/>
    </source>
</evidence>
<dbReference type="PANTHER" id="PTHR11390:SF26">
    <property type="entry name" value="DNA TOPOISOMERASE 1"/>
    <property type="match status" value="1"/>
</dbReference>
<dbReference type="InterPro" id="IPR005739">
    <property type="entry name" value="TopoI_arch"/>
</dbReference>
<keyword evidence="6" id="KW-0799">Topoisomerase</keyword>
<dbReference type="GO" id="GO:0003677">
    <property type="term" value="F:DNA binding"/>
    <property type="evidence" value="ECO:0007669"/>
    <property type="project" value="UniProtKB-KW"/>
</dbReference>
<dbReference type="InterPro" id="IPR003601">
    <property type="entry name" value="Topo_IA_2"/>
</dbReference>
<dbReference type="HOGENOM" id="CLU_002929_5_2_2"/>
<dbReference type="PROSITE" id="PS52039">
    <property type="entry name" value="TOPO_IA_2"/>
    <property type="match status" value="1"/>
</dbReference>
<dbReference type="EMBL" id="CP002098">
    <property type="protein sequence ID" value="ADM27990.1"/>
    <property type="molecule type" value="Genomic_DNA"/>
</dbReference>
<dbReference type="InterPro" id="IPR013824">
    <property type="entry name" value="Topo_IA_cen_sub1"/>
</dbReference>
<dbReference type="InterPro" id="IPR013497">
    <property type="entry name" value="Topo_IA_cen"/>
</dbReference>
<dbReference type="SMART" id="SM00437">
    <property type="entry name" value="TOP1Ac"/>
    <property type="match status" value="1"/>
</dbReference>
<dbReference type="AlphaFoldDB" id="E0SP63"/>
<dbReference type="GO" id="GO:0006281">
    <property type="term" value="P:DNA repair"/>
    <property type="evidence" value="ECO:0007669"/>
    <property type="project" value="TreeGrafter"/>
</dbReference>
<dbReference type="STRING" id="583356.Igag_1184"/>
<evidence type="ECO:0000313" key="11">
    <source>
        <dbReference type="EMBL" id="ADM27990.1"/>
    </source>
</evidence>
<dbReference type="PROSITE" id="PS00396">
    <property type="entry name" value="TOPO_IA_1"/>
    <property type="match status" value="1"/>
</dbReference>
<dbReference type="PRINTS" id="PR00417">
    <property type="entry name" value="PRTPISMRASEI"/>
</dbReference>
<proteinExistence type="inferred from homology"/>
<keyword evidence="4" id="KW-0479">Metal-binding</keyword>
<dbReference type="SMART" id="SM00493">
    <property type="entry name" value="TOPRIM"/>
    <property type="match status" value="1"/>
</dbReference>
<dbReference type="InterPro" id="IPR000380">
    <property type="entry name" value="Topo_IA"/>
</dbReference>
<name>E0SP63_IGNAA</name>
<evidence type="ECO:0000256" key="6">
    <source>
        <dbReference type="ARBA" id="ARBA00023029"/>
    </source>
</evidence>
<dbReference type="GO" id="GO:0006265">
    <property type="term" value="P:DNA topological change"/>
    <property type="evidence" value="ECO:0007669"/>
    <property type="project" value="InterPro"/>
</dbReference>
<dbReference type="Gene3D" id="1.10.290.10">
    <property type="entry name" value="Topoisomerase I, domain 4"/>
    <property type="match status" value="1"/>
</dbReference>
<dbReference type="Pfam" id="PF01751">
    <property type="entry name" value="Toprim"/>
    <property type="match status" value="1"/>
</dbReference>
<dbReference type="SUPFAM" id="SSF56712">
    <property type="entry name" value="Prokaryotic type I DNA topoisomerase"/>
    <property type="match status" value="1"/>
</dbReference>
<keyword evidence="7" id="KW-0238">DNA-binding</keyword>
<dbReference type="InterPro" id="IPR023406">
    <property type="entry name" value="Topo_IA_AS"/>
</dbReference>
<evidence type="ECO:0000259" key="10">
    <source>
        <dbReference type="PROSITE" id="PS52039"/>
    </source>
</evidence>
<evidence type="ECO:0000256" key="4">
    <source>
        <dbReference type="ARBA" id="ARBA00022723"/>
    </source>
</evidence>
<evidence type="ECO:0000259" key="9">
    <source>
        <dbReference type="PROSITE" id="PS50880"/>
    </source>
</evidence>
<dbReference type="PROSITE" id="PS50880">
    <property type="entry name" value="TOPRIM"/>
    <property type="match status" value="1"/>
</dbReference>
<dbReference type="EC" id="5.6.2.1" evidence="3"/>
<sequence length="672" mass="77954">MNIKDYILVIAEKPKSAEKIAYALGNPKKYRINGVPVWFVMRGTSRFVIAPAAGHLYTLHTESKGFPVFDYKWVPKYIVEPESIFTRKYLNVLSMLAKNAKEYINACDYDIEGSLIGYMIIKNIGDIKRSKRAKFSSLTASEIVRAFNNLLPLDYNMIEAGYCRHILDWLWGINVSRMLMSIYRSVFNEKRILSAGRVQSPTLSYVVNIDLQRKTHVPVPYAYPSIKIFIDNKIFKLIPIDSPFNSLSDAKEYLENIKRDPRATVLDIIVRDERIEPPHPFNLPDLQSEAHRIYGFTPYKTQKLAEDLYLEALISYPRTNSQKLPPTLNNREILEKLSQNIVYRTLVKTLLAETRGILRPNNGPKEDPAHPAIYPTGEGTLKGLSKDHIKLYDLIVRRYLATFANPAVVQYVRIEFIVHGRRYYLSTNIVRSRGWLQYYPYIHFNGEEISLKLLRKGLQIPIHEAKIVIHFTKPPHLPSKISLVKWMEEKGIGTEATRAEIVETLFKRGYLYMRGRGSGVSELGILISFLLKDYVEELISVELTRKFEERLNMILNMKAKCDDIVEEAKEMLLKYINRVKSLDIQTLRAEISKYIEMSDNNGRRCMICKRSVYANNLCIFHNIALENIRSAYETWRKFGFSWTQYLEKLLKLKSTGSYVKEVCRHLIKQGEF</sequence>
<dbReference type="Pfam" id="PF01131">
    <property type="entry name" value="Topoisom_bac"/>
    <property type="match status" value="1"/>
</dbReference>
<protein>
    <recommendedName>
        <fullName evidence="3">DNA topoisomerase</fullName>
        <ecNumber evidence="3">5.6.2.1</ecNumber>
    </recommendedName>
</protein>
<accession>E0SP63</accession>
<dbReference type="CDD" id="cd00186">
    <property type="entry name" value="TOP1Ac"/>
    <property type="match status" value="1"/>
</dbReference>
<keyword evidence="5" id="KW-0862">Zinc</keyword>
<dbReference type="KEGG" id="iag:Igag_1184"/>
<feature type="domain" description="Toprim" evidence="9">
    <location>
        <begin position="6"/>
        <end position="139"/>
    </location>
</feature>
<evidence type="ECO:0000256" key="5">
    <source>
        <dbReference type="ARBA" id="ARBA00022833"/>
    </source>
</evidence>
<dbReference type="PANTHER" id="PTHR11390">
    <property type="entry name" value="PROKARYOTIC DNA TOPOISOMERASE"/>
    <property type="match status" value="1"/>
</dbReference>
<comment type="catalytic activity">
    <reaction evidence="1">
        <text>ATP-independent breakage of single-stranded DNA, followed by passage and rejoining.</text>
        <dbReference type="EC" id="5.6.2.1"/>
    </reaction>
</comment>
<dbReference type="BioCyc" id="IAGG583356:GHAH-1161-MONOMER"/>
<dbReference type="NCBIfam" id="TIGR01057">
    <property type="entry name" value="topA_arch"/>
    <property type="match status" value="1"/>
</dbReference>